<evidence type="ECO:0000313" key="3">
    <source>
        <dbReference type="EMBL" id="MFC4955518.1"/>
    </source>
</evidence>
<gene>
    <name evidence="3" type="ORF">ACFPFX_04315</name>
</gene>
<comment type="caution">
    <text evidence="3">The sequence shown here is derived from an EMBL/GenBank/DDBJ whole genome shotgun (WGS) entry which is preliminary data.</text>
</comment>
<evidence type="ECO:0000313" key="4">
    <source>
        <dbReference type="Proteomes" id="UP001595834"/>
    </source>
</evidence>
<evidence type="ECO:0000256" key="2">
    <source>
        <dbReference type="SAM" id="Phobius"/>
    </source>
</evidence>
<keyword evidence="2" id="KW-0472">Membrane</keyword>
<keyword evidence="4" id="KW-1185">Reference proteome</keyword>
<proteinExistence type="predicted"/>
<accession>A0ABV9UFE6</accession>
<keyword evidence="2" id="KW-0812">Transmembrane</keyword>
<feature type="transmembrane region" description="Helical" evidence="2">
    <location>
        <begin position="46"/>
        <end position="64"/>
    </location>
</feature>
<reference evidence="4" key="1">
    <citation type="journal article" date="2019" name="Int. J. Syst. Evol. Microbiol.">
        <title>The Global Catalogue of Microorganisms (GCM) 10K type strain sequencing project: providing services to taxonomists for standard genome sequencing and annotation.</title>
        <authorList>
            <consortium name="The Broad Institute Genomics Platform"/>
            <consortium name="The Broad Institute Genome Sequencing Center for Infectious Disease"/>
            <person name="Wu L."/>
            <person name="Ma J."/>
        </authorList>
    </citation>
    <scope>NUCLEOTIDE SEQUENCE [LARGE SCALE GENOMIC DNA]</scope>
    <source>
        <strain evidence="4">CCM 7224</strain>
    </source>
</reference>
<protein>
    <submittedName>
        <fullName evidence="3">LPXTG cell wall anchor domain-containing protein</fullName>
    </submittedName>
</protein>
<evidence type="ECO:0000256" key="1">
    <source>
        <dbReference type="SAM" id="MobiDB-lite"/>
    </source>
</evidence>
<organism evidence="3 4">
    <name type="scientific">Streptomyces mauvecolor</name>
    <dbReference type="NCBI Taxonomy" id="58345"/>
    <lineage>
        <taxon>Bacteria</taxon>
        <taxon>Bacillati</taxon>
        <taxon>Actinomycetota</taxon>
        <taxon>Actinomycetes</taxon>
        <taxon>Kitasatosporales</taxon>
        <taxon>Streptomycetaceae</taxon>
        <taxon>Streptomyces</taxon>
    </lineage>
</organism>
<sequence>MRRLPPATAAQPASFADHTSQTAVVPKVGVAAGAETTNNTGDHTPLIAAGAGTAALGAAGFVALRRRAARRV</sequence>
<dbReference type="NCBIfam" id="TIGR01167">
    <property type="entry name" value="LPXTG_anchor"/>
    <property type="match status" value="1"/>
</dbReference>
<name>A0ABV9UFE6_9ACTN</name>
<dbReference type="EMBL" id="JBHSIZ010000004">
    <property type="protein sequence ID" value="MFC4955518.1"/>
    <property type="molecule type" value="Genomic_DNA"/>
</dbReference>
<keyword evidence="2" id="KW-1133">Transmembrane helix</keyword>
<dbReference type="RefSeq" id="WP_344380311.1">
    <property type="nucleotide sequence ID" value="NZ_BAAASQ010000040.1"/>
</dbReference>
<dbReference type="Proteomes" id="UP001595834">
    <property type="component" value="Unassembled WGS sequence"/>
</dbReference>
<feature type="region of interest" description="Disordered" evidence="1">
    <location>
        <begin position="1"/>
        <end position="20"/>
    </location>
</feature>